<organism evidence="2 3">
    <name type="scientific">Mycena maculata</name>
    <dbReference type="NCBI Taxonomy" id="230809"/>
    <lineage>
        <taxon>Eukaryota</taxon>
        <taxon>Fungi</taxon>
        <taxon>Dikarya</taxon>
        <taxon>Basidiomycota</taxon>
        <taxon>Agaricomycotina</taxon>
        <taxon>Agaricomycetes</taxon>
        <taxon>Agaricomycetidae</taxon>
        <taxon>Agaricales</taxon>
        <taxon>Marasmiineae</taxon>
        <taxon>Mycenaceae</taxon>
        <taxon>Mycena</taxon>
    </lineage>
</organism>
<reference evidence="2" key="1">
    <citation type="submission" date="2023-03" db="EMBL/GenBank/DDBJ databases">
        <title>Massive genome expansion in bonnet fungi (Mycena s.s.) driven by repeated elements and novel gene families across ecological guilds.</title>
        <authorList>
            <consortium name="Lawrence Berkeley National Laboratory"/>
            <person name="Harder C.B."/>
            <person name="Miyauchi S."/>
            <person name="Viragh M."/>
            <person name="Kuo A."/>
            <person name="Thoen E."/>
            <person name="Andreopoulos B."/>
            <person name="Lu D."/>
            <person name="Skrede I."/>
            <person name="Drula E."/>
            <person name="Henrissat B."/>
            <person name="Morin E."/>
            <person name="Kohler A."/>
            <person name="Barry K."/>
            <person name="LaButti K."/>
            <person name="Morin E."/>
            <person name="Salamov A."/>
            <person name="Lipzen A."/>
            <person name="Mereny Z."/>
            <person name="Hegedus B."/>
            <person name="Baldrian P."/>
            <person name="Stursova M."/>
            <person name="Weitz H."/>
            <person name="Taylor A."/>
            <person name="Grigoriev I.V."/>
            <person name="Nagy L.G."/>
            <person name="Martin F."/>
            <person name="Kauserud H."/>
        </authorList>
    </citation>
    <scope>NUCLEOTIDE SEQUENCE</scope>
    <source>
        <strain evidence="2">CBHHK188m</strain>
    </source>
</reference>
<name>A0AAD7MS35_9AGAR</name>
<dbReference type="EMBL" id="JARJLG010000188">
    <property type="protein sequence ID" value="KAJ7730681.1"/>
    <property type="molecule type" value="Genomic_DNA"/>
</dbReference>
<protein>
    <submittedName>
        <fullName evidence="2">Uncharacterized protein</fullName>
    </submittedName>
</protein>
<evidence type="ECO:0000313" key="3">
    <source>
        <dbReference type="Proteomes" id="UP001215280"/>
    </source>
</evidence>
<evidence type="ECO:0000256" key="1">
    <source>
        <dbReference type="SAM" id="MobiDB-lite"/>
    </source>
</evidence>
<comment type="caution">
    <text evidence="2">The sequence shown here is derived from an EMBL/GenBank/DDBJ whole genome shotgun (WGS) entry which is preliminary data.</text>
</comment>
<feature type="region of interest" description="Disordered" evidence="1">
    <location>
        <begin position="81"/>
        <end position="102"/>
    </location>
</feature>
<sequence>MPHFNPRCIYKTSGLPPLSSTCLNLCFNRHRRSSKRLKCSLNNYHGEVGPRLAANRLNPWTAEIMKISSNSAPISDSYAHSVRDARTNSTSPTPRLLPKKPQQRPPYIKVLAGVPPNSTLLDSRFHSATDLSLRGVWNAGGKKSLTYLSLPTTSWRTNSNFVWIDQGSKKKIVGSQRNCYVPQLDGLREQIPLCACCLRGVTHRTVFCFSSNHRRATLERRSHRRRRDLSKS</sequence>
<accession>A0AAD7MS35</accession>
<proteinExistence type="predicted"/>
<keyword evidence="3" id="KW-1185">Reference proteome</keyword>
<gene>
    <name evidence="2" type="ORF">DFH07DRAFT_848504</name>
</gene>
<dbReference type="AlphaFoldDB" id="A0AAD7MS35"/>
<evidence type="ECO:0000313" key="2">
    <source>
        <dbReference type="EMBL" id="KAJ7730681.1"/>
    </source>
</evidence>
<dbReference type="Proteomes" id="UP001215280">
    <property type="component" value="Unassembled WGS sequence"/>
</dbReference>